<reference evidence="1 2" key="1">
    <citation type="submission" date="2020-04" db="EMBL/GenBank/DDBJ databases">
        <title>Whole-genome sequencing of Vibrio spp. from China reveals different genetic environments of blaCTX-M-14 among diverse lineages.</title>
        <authorList>
            <person name="Zheng Z."/>
            <person name="Ye L."/>
            <person name="Chen S."/>
        </authorList>
    </citation>
    <scope>NUCLEOTIDE SEQUENCE [LARGE SCALE GENOMIC DNA]</scope>
    <source>
        <strain evidence="1 2">Vb0551</strain>
    </source>
</reference>
<dbReference type="Proteomes" id="UP000518904">
    <property type="component" value="Unassembled WGS sequence"/>
</dbReference>
<organism evidence="1 2">
    <name type="scientific">Vibrio parahaemolyticus</name>
    <dbReference type="NCBI Taxonomy" id="670"/>
    <lineage>
        <taxon>Bacteria</taxon>
        <taxon>Pseudomonadati</taxon>
        <taxon>Pseudomonadota</taxon>
        <taxon>Gammaproteobacteria</taxon>
        <taxon>Vibrionales</taxon>
        <taxon>Vibrionaceae</taxon>
        <taxon>Vibrio</taxon>
    </lineage>
</organism>
<evidence type="ECO:0000313" key="2">
    <source>
        <dbReference type="Proteomes" id="UP000518904"/>
    </source>
</evidence>
<gene>
    <name evidence="1" type="ORF">HKB16_29320</name>
</gene>
<feature type="non-terminal residue" evidence="1">
    <location>
        <position position="1"/>
    </location>
</feature>
<name>A0A7Y0SNW6_VIBPH</name>
<sequence length="118" mass="12843">QEYVLKGLVKDASQVIKYDSVSLNGGLPDDVACSPVTSESGSACEFSKAYLTDQFLSTTTFDIKATDTKDNVGEFQHAVSRDDQAPAQIITYPEGTHMSYVNVSLNGERTTYEGVYSQ</sequence>
<feature type="non-terminal residue" evidence="1">
    <location>
        <position position="118"/>
    </location>
</feature>
<dbReference type="AlphaFoldDB" id="A0A7Y0SNW6"/>
<accession>A0A7Y0SNW6</accession>
<proteinExistence type="predicted"/>
<evidence type="ECO:0000313" key="1">
    <source>
        <dbReference type="EMBL" id="NMU86953.1"/>
    </source>
</evidence>
<protein>
    <submittedName>
        <fullName evidence="1">Uncharacterized protein</fullName>
    </submittedName>
</protein>
<comment type="caution">
    <text evidence="1">The sequence shown here is derived from an EMBL/GenBank/DDBJ whole genome shotgun (WGS) entry which is preliminary data.</text>
</comment>
<dbReference type="EMBL" id="JABCLB010002506">
    <property type="protein sequence ID" value="NMU86953.1"/>
    <property type="molecule type" value="Genomic_DNA"/>
</dbReference>